<dbReference type="Proteomes" id="UP001165289">
    <property type="component" value="Unassembled WGS sequence"/>
</dbReference>
<dbReference type="PROSITE" id="PS51125">
    <property type="entry name" value="NHL"/>
    <property type="match status" value="1"/>
</dbReference>
<dbReference type="GO" id="GO:0000209">
    <property type="term" value="P:protein polyubiquitination"/>
    <property type="evidence" value="ECO:0007669"/>
    <property type="project" value="TreeGrafter"/>
</dbReference>
<organism evidence="4 5">
    <name type="scientific">Oopsacas minuta</name>
    <dbReference type="NCBI Taxonomy" id="111878"/>
    <lineage>
        <taxon>Eukaryota</taxon>
        <taxon>Metazoa</taxon>
        <taxon>Porifera</taxon>
        <taxon>Hexactinellida</taxon>
        <taxon>Hexasterophora</taxon>
        <taxon>Lyssacinosida</taxon>
        <taxon>Leucopsacidae</taxon>
        <taxon>Oopsacas</taxon>
    </lineage>
</organism>
<evidence type="ECO:0000313" key="5">
    <source>
        <dbReference type="Proteomes" id="UP001165289"/>
    </source>
</evidence>
<evidence type="ECO:0000256" key="1">
    <source>
        <dbReference type="ARBA" id="ARBA00022737"/>
    </source>
</evidence>
<keyword evidence="3" id="KW-0175">Coiled coil</keyword>
<evidence type="ECO:0000256" key="3">
    <source>
        <dbReference type="SAM" id="Coils"/>
    </source>
</evidence>
<sequence length="413" mass="47565">MTTRNHSIQERIKKAKREVSVQFEELIVTLQKRRDELLDRLDELEREQFGVEEKKREIISQLQSMQQYTNQQMRAREVSSLKQMFLESIDAQIKEIRDQEIVPQFTDIQFCLDESIQLQLSNIGSIVLEGHTIQPRQILPAKEAISDKFLPLSIDTDEEGNIFILSLQYKKEIVSLRPDGTVINTLPMKCSGKMQLGGIAVSNKYVFVTLSSEHTLHVYEKNRSFLKCLGKRGDDKGEFQYPFGVAARDDILLVCERDNNRVQVFKSLVFSHFIGYENKTPGQLRKPINISINKKFDAVVLHRGHPCINVYSLFGQLLYQLGCQIPRSELDGLGWDVCITEEDDIFITDFQSHNLLIFQGDRTTCVKYGSKGRDVGQFMRPEGITINGELLLVCDQDNNRIQCFPVKELMTNY</sequence>
<name>A0AAV7K1R2_9METZ</name>
<comment type="caution">
    <text evidence="4">The sequence shown here is derived from an EMBL/GenBank/DDBJ whole genome shotgun (WGS) entry which is preliminary data.</text>
</comment>
<feature type="coiled-coil region" evidence="3">
    <location>
        <begin position="27"/>
        <end position="71"/>
    </location>
</feature>
<dbReference type="GO" id="GO:0043161">
    <property type="term" value="P:proteasome-mediated ubiquitin-dependent protein catabolic process"/>
    <property type="evidence" value="ECO:0007669"/>
    <property type="project" value="TreeGrafter"/>
</dbReference>
<dbReference type="InterPro" id="IPR001258">
    <property type="entry name" value="NHL_repeat"/>
</dbReference>
<dbReference type="GO" id="GO:0008270">
    <property type="term" value="F:zinc ion binding"/>
    <property type="evidence" value="ECO:0007669"/>
    <property type="project" value="UniProtKB-KW"/>
</dbReference>
<dbReference type="GO" id="GO:0061630">
    <property type="term" value="F:ubiquitin protein ligase activity"/>
    <property type="evidence" value="ECO:0007669"/>
    <property type="project" value="TreeGrafter"/>
</dbReference>
<dbReference type="EMBL" id="JAKMXF010000210">
    <property type="protein sequence ID" value="KAI6655107.1"/>
    <property type="molecule type" value="Genomic_DNA"/>
</dbReference>
<protein>
    <submittedName>
        <fullName evidence="4">E3 ubiquitin-protein ligase TRIM71-like</fullName>
    </submittedName>
</protein>
<dbReference type="InterPro" id="IPR050952">
    <property type="entry name" value="TRIM-NHL_E3_ligases"/>
</dbReference>
<accession>A0AAV7K1R2</accession>
<dbReference type="InterPro" id="IPR011042">
    <property type="entry name" value="6-blade_b-propeller_TolB-like"/>
</dbReference>
<dbReference type="PANTHER" id="PTHR24104">
    <property type="entry name" value="E3 UBIQUITIN-PROTEIN LIGASE NHLRC1-RELATED"/>
    <property type="match status" value="1"/>
</dbReference>
<proteinExistence type="predicted"/>
<feature type="repeat" description="NHL" evidence="2">
    <location>
        <begin position="226"/>
        <end position="268"/>
    </location>
</feature>
<gene>
    <name evidence="4" type="ORF">LOD99_2396</name>
</gene>
<reference evidence="4 5" key="1">
    <citation type="journal article" date="2023" name="BMC Biol.">
        <title>The compact genome of the sponge Oopsacas minuta (Hexactinellida) is lacking key metazoan core genes.</title>
        <authorList>
            <person name="Santini S."/>
            <person name="Schenkelaars Q."/>
            <person name="Jourda C."/>
            <person name="Duchesne M."/>
            <person name="Belahbib H."/>
            <person name="Rocher C."/>
            <person name="Selva M."/>
            <person name="Riesgo A."/>
            <person name="Vervoort M."/>
            <person name="Leys S.P."/>
            <person name="Kodjabachian L."/>
            <person name="Le Bivic A."/>
            <person name="Borchiellini C."/>
            <person name="Claverie J.M."/>
            <person name="Renard E."/>
        </authorList>
    </citation>
    <scope>NUCLEOTIDE SEQUENCE [LARGE SCALE GENOMIC DNA]</scope>
    <source>
        <strain evidence="4">SPO-2</strain>
    </source>
</reference>
<evidence type="ECO:0000256" key="2">
    <source>
        <dbReference type="PROSITE-ProRule" id="PRU00504"/>
    </source>
</evidence>
<evidence type="ECO:0000313" key="4">
    <source>
        <dbReference type="EMBL" id="KAI6655107.1"/>
    </source>
</evidence>
<dbReference type="PANTHER" id="PTHR24104:SF25">
    <property type="entry name" value="PROTEIN LIN-41"/>
    <property type="match status" value="1"/>
</dbReference>
<dbReference type="AlphaFoldDB" id="A0AAV7K1R2"/>
<dbReference type="Gene3D" id="2.120.10.30">
    <property type="entry name" value="TolB, C-terminal domain"/>
    <property type="match status" value="3"/>
</dbReference>
<dbReference type="Pfam" id="PF01436">
    <property type="entry name" value="NHL"/>
    <property type="match status" value="1"/>
</dbReference>
<dbReference type="SUPFAM" id="SSF63829">
    <property type="entry name" value="Calcium-dependent phosphotriesterase"/>
    <property type="match status" value="1"/>
</dbReference>
<keyword evidence="1" id="KW-0677">Repeat</keyword>
<keyword evidence="5" id="KW-1185">Reference proteome</keyword>